<keyword evidence="5 8" id="KW-0812">Transmembrane</keyword>
<comment type="subcellular location">
    <subcellularLocation>
        <location evidence="1">Cell membrane</location>
        <topology evidence="1">Multi-pass membrane protein</topology>
    </subcellularLocation>
</comment>
<proteinExistence type="inferred from homology"/>
<feature type="transmembrane region" description="Helical" evidence="8">
    <location>
        <begin position="102"/>
        <end position="117"/>
    </location>
</feature>
<name>A0A840SUU9_9RHOB</name>
<keyword evidence="4" id="KW-1003">Cell membrane</keyword>
<sequence>MLLITIWPIFALICLGFLLARRAFPSADFWPAAERINYFLLFPALLVSSLAKAPVYDRDVLRLGAAAVATILIATVVLSLARRLRPMPAARFGPVLQGVVRFNTYLALPILALLAGSEGLERAAIYLAAAVPVGNVVSIIALTDAPGSRSPLTLLGTVARNPLILACVAGFALALTGVGLPFGTGSFLDLMGQASLPLGLLCVGAALKPETLRQDMAGLIGTGAARLFVMPALAAITGFLFGLSGVESLVLIVFSAVPVAPTSYVLTRQLDGDATFMAGIVTSQTMAAVVTIPLVLLLLHVR</sequence>
<dbReference type="EMBL" id="JACHFM010000003">
    <property type="protein sequence ID" value="MBB5222921.1"/>
    <property type="molecule type" value="Genomic_DNA"/>
</dbReference>
<feature type="transmembrane region" description="Helical" evidence="8">
    <location>
        <begin position="190"/>
        <end position="207"/>
    </location>
</feature>
<gene>
    <name evidence="9" type="ORF">HNP73_002868</name>
</gene>
<evidence type="ECO:0000256" key="8">
    <source>
        <dbReference type="SAM" id="Phobius"/>
    </source>
</evidence>
<protein>
    <recommendedName>
        <fullName evidence="11">AEC family transporter</fullName>
    </recommendedName>
</protein>
<dbReference type="InterPro" id="IPR004776">
    <property type="entry name" value="Mem_transp_PIN-like"/>
</dbReference>
<evidence type="ECO:0000256" key="3">
    <source>
        <dbReference type="ARBA" id="ARBA00022448"/>
    </source>
</evidence>
<accession>A0A840SUU9</accession>
<organism evidence="9 10">
    <name type="scientific">Amaricoccus macauensis</name>
    <dbReference type="NCBI Taxonomy" id="57001"/>
    <lineage>
        <taxon>Bacteria</taxon>
        <taxon>Pseudomonadati</taxon>
        <taxon>Pseudomonadota</taxon>
        <taxon>Alphaproteobacteria</taxon>
        <taxon>Rhodobacterales</taxon>
        <taxon>Paracoccaceae</taxon>
        <taxon>Amaricoccus</taxon>
    </lineage>
</organism>
<evidence type="ECO:0000256" key="7">
    <source>
        <dbReference type="ARBA" id="ARBA00023136"/>
    </source>
</evidence>
<dbReference type="PANTHER" id="PTHR36838:SF4">
    <property type="entry name" value="AUXIN EFFLUX CARRIER FAMILY PROTEIN"/>
    <property type="match status" value="1"/>
</dbReference>
<dbReference type="InterPro" id="IPR038770">
    <property type="entry name" value="Na+/solute_symporter_sf"/>
</dbReference>
<dbReference type="PANTHER" id="PTHR36838">
    <property type="entry name" value="AUXIN EFFLUX CARRIER FAMILY PROTEIN"/>
    <property type="match status" value="1"/>
</dbReference>
<keyword evidence="3" id="KW-0813">Transport</keyword>
<keyword evidence="10" id="KW-1185">Reference proteome</keyword>
<evidence type="ECO:0000256" key="5">
    <source>
        <dbReference type="ARBA" id="ARBA00022692"/>
    </source>
</evidence>
<keyword evidence="7 8" id="KW-0472">Membrane</keyword>
<feature type="transmembrane region" description="Helical" evidence="8">
    <location>
        <begin position="228"/>
        <end position="254"/>
    </location>
</feature>
<feature type="transmembrane region" description="Helical" evidence="8">
    <location>
        <begin position="274"/>
        <end position="299"/>
    </location>
</feature>
<comment type="similarity">
    <text evidence="2">Belongs to the auxin efflux carrier (TC 2.A.69) family.</text>
</comment>
<evidence type="ECO:0008006" key="11">
    <source>
        <dbReference type="Google" id="ProtNLM"/>
    </source>
</evidence>
<dbReference type="RefSeq" id="WP_184150900.1">
    <property type="nucleotide sequence ID" value="NZ_JACHFM010000003.1"/>
</dbReference>
<feature type="transmembrane region" description="Helical" evidence="8">
    <location>
        <begin position="36"/>
        <end position="55"/>
    </location>
</feature>
<reference evidence="9 10" key="1">
    <citation type="submission" date="2020-08" db="EMBL/GenBank/DDBJ databases">
        <title>Genomic Encyclopedia of Type Strains, Phase IV (KMG-IV): sequencing the most valuable type-strain genomes for metagenomic binning, comparative biology and taxonomic classification.</title>
        <authorList>
            <person name="Goeker M."/>
        </authorList>
    </citation>
    <scope>NUCLEOTIDE SEQUENCE [LARGE SCALE GENOMIC DNA]</scope>
    <source>
        <strain evidence="9 10">DSM 101730</strain>
    </source>
</reference>
<feature type="transmembrane region" description="Helical" evidence="8">
    <location>
        <begin position="61"/>
        <end position="81"/>
    </location>
</feature>
<evidence type="ECO:0000256" key="6">
    <source>
        <dbReference type="ARBA" id="ARBA00022989"/>
    </source>
</evidence>
<dbReference type="Proteomes" id="UP000549457">
    <property type="component" value="Unassembled WGS sequence"/>
</dbReference>
<comment type="caution">
    <text evidence="9">The sequence shown here is derived from an EMBL/GenBank/DDBJ whole genome shotgun (WGS) entry which is preliminary data.</text>
</comment>
<evidence type="ECO:0000256" key="1">
    <source>
        <dbReference type="ARBA" id="ARBA00004651"/>
    </source>
</evidence>
<evidence type="ECO:0000256" key="2">
    <source>
        <dbReference type="ARBA" id="ARBA00010145"/>
    </source>
</evidence>
<dbReference type="Pfam" id="PF03547">
    <property type="entry name" value="Mem_trans"/>
    <property type="match status" value="1"/>
</dbReference>
<dbReference type="GO" id="GO:0005886">
    <property type="term" value="C:plasma membrane"/>
    <property type="evidence" value="ECO:0007669"/>
    <property type="project" value="UniProtKB-SubCell"/>
</dbReference>
<evidence type="ECO:0000313" key="9">
    <source>
        <dbReference type="EMBL" id="MBB5222921.1"/>
    </source>
</evidence>
<dbReference type="GO" id="GO:0055085">
    <property type="term" value="P:transmembrane transport"/>
    <property type="evidence" value="ECO:0007669"/>
    <property type="project" value="InterPro"/>
</dbReference>
<dbReference type="AlphaFoldDB" id="A0A840SUU9"/>
<evidence type="ECO:0000256" key="4">
    <source>
        <dbReference type="ARBA" id="ARBA00022475"/>
    </source>
</evidence>
<dbReference type="Gene3D" id="1.20.1530.20">
    <property type="match status" value="1"/>
</dbReference>
<keyword evidence="6 8" id="KW-1133">Transmembrane helix</keyword>
<feature type="transmembrane region" description="Helical" evidence="8">
    <location>
        <begin position="163"/>
        <end position="184"/>
    </location>
</feature>
<feature type="transmembrane region" description="Helical" evidence="8">
    <location>
        <begin position="6"/>
        <end position="24"/>
    </location>
</feature>
<feature type="transmembrane region" description="Helical" evidence="8">
    <location>
        <begin position="123"/>
        <end position="142"/>
    </location>
</feature>
<evidence type="ECO:0000313" key="10">
    <source>
        <dbReference type="Proteomes" id="UP000549457"/>
    </source>
</evidence>